<dbReference type="VEuPathDB" id="FungiDB:FUN_015982"/>
<evidence type="ECO:0000313" key="2">
    <source>
        <dbReference type="Proteomes" id="UP000234323"/>
    </source>
</evidence>
<accession>A0A2I1G9M4</accession>
<dbReference type="EMBL" id="LLXI01000248">
    <property type="protein sequence ID" value="PKY43336.1"/>
    <property type="molecule type" value="Genomic_DNA"/>
</dbReference>
<name>A0A2I1G9M4_9GLOM</name>
<gene>
    <name evidence="1" type="ORF">RhiirA4_457304</name>
</gene>
<sequence length="118" mass="13132">MEGHTYNGSGSNYTSELDNESLSSTTLDFNYTSAELGFDISTESLLSQNLNSTSQKFSTVLDSNYISTELELDIDTESSLSQNLNSTIQKFSTSLKRRRIDVDVEAHDNYVAKHTKTS</sequence>
<proteinExistence type="predicted"/>
<organism evidence="1 2">
    <name type="scientific">Rhizophagus irregularis</name>
    <dbReference type="NCBI Taxonomy" id="588596"/>
    <lineage>
        <taxon>Eukaryota</taxon>
        <taxon>Fungi</taxon>
        <taxon>Fungi incertae sedis</taxon>
        <taxon>Mucoromycota</taxon>
        <taxon>Glomeromycotina</taxon>
        <taxon>Glomeromycetes</taxon>
        <taxon>Glomerales</taxon>
        <taxon>Glomeraceae</taxon>
        <taxon>Rhizophagus</taxon>
    </lineage>
</organism>
<dbReference type="AlphaFoldDB" id="A0A2I1G9M4"/>
<protein>
    <submittedName>
        <fullName evidence="1">Uncharacterized protein</fullName>
    </submittedName>
</protein>
<comment type="caution">
    <text evidence="1">The sequence shown here is derived from an EMBL/GenBank/DDBJ whole genome shotgun (WGS) entry which is preliminary data.</text>
</comment>
<reference evidence="1 2" key="1">
    <citation type="submission" date="2015-10" db="EMBL/GenBank/DDBJ databases">
        <title>Genome analyses suggest a sexual origin of heterokaryosis in a supposedly ancient asexual fungus.</title>
        <authorList>
            <person name="Ropars J."/>
            <person name="Sedzielewska K."/>
            <person name="Noel J."/>
            <person name="Charron P."/>
            <person name="Farinelli L."/>
            <person name="Marton T."/>
            <person name="Kruger M."/>
            <person name="Pelin A."/>
            <person name="Brachmann A."/>
            <person name="Corradi N."/>
        </authorList>
    </citation>
    <scope>NUCLEOTIDE SEQUENCE [LARGE SCALE GENOMIC DNA]</scope>
    <source>
        <strain evidence="1 2">A4</strain>
    </source>
</reference>
<evidence type="ECO:0000313" key="1">
    <source>
        <dbReference type="EMBL" id="PKY43336.1"/>
    </source>
</evidence>
<keyword evidence="2" id="KW-1185">Reference proteome</keyword>
<dbReference type="VEuPathDB" id="FungiDB:RhiirA1_401707"/>
<dbReference type="Proteomes" id="UP000234323">
    <property type="component" value="Unassembled WGS sequence"/>
</dbReference>
<dbReference type="VEuPathDB" id="FungiDB:RhiirFUN_003559"/>